<protein>
    <submittedName>
        <fullName evidence="1">Uncharacterized protein</fullName>
    </submittedName>
</protein>
<evidence type="ECO:0000313" key="2">
    <source>
        <dbReference type="Proteomes" id="UP001153269"/>
    </source>
</evidence>
<proteinExistence type="predicted"/>
<dbReference type="EMBL" id="CADEAL010004115">
    <property type="protein sequence ID" value="CAB1452118.1"/>
    <property type="molecule type" value="Genomic_DNA"/>
</dbReference>
<dbReference type="Proteomes" id="UP001153269">
    <property type="component" value="Unassembled WGS sequence"/>
</dbReference>
<name>A0A9N7VJJ1_PLEPL</name>
<sequence>MQKRESEAGITRECHLLRAHRDTSSSFIITPPPLLQRTNDLHLLRHRFSATAQPHVSAHLISSSHPSHSLACCGRASWCSCHLPSRVVFCINLTVAGAKWGLISEILTQRLRLTSCEERERREEDRIGLRSAGISHEMRTRPVLKPCWAKGNKKACLK</sequence>
<keyword evidence="2" id="KW-1185">Reference proteome</keyword>
<dbReference type="AlphaFoldDB" id="A0A9N7VJJ1"/>
<reference evidence="1" key="1">
    <citation type="submission" date="2020-03" db="EMBL/GenBank/DDBJ databases">
        <authorList>
            <person name="Weist P."/>
        </authorList>
    </citation>
    <scope>NUCLEOTIDE SEQUENCE</scope>
</reference>
<gene>
    <name evidence="1" type="ORF">PLEPLA_LOCUS39857</name>
</gene>
<evidence type="ECO:0000313" key="1">
    <source>
        <dbReference type="EMBL" id="CAB1452118.1"/>
    </source>
</evidence>
<comment type="caution">
    <text evidence="1">The sequence shown here is derived from an EMBL/GenBank/DDBJ whole genome shotgun (WGS) entry which is preliminary data.</text>
</comment>
<accession>A0A9N7VJJ1</accession>
<organism evidence="1 2">
    <name type="scientific">Pleuronectes platessa</name>
    <name type="common">European plaice</name>
    <dbReference type="NCBI Taxonomy" id="8262"/>
    <lineage>
        <taxon>Eukaryota</taxon>
        <taxon>Metazoa</taxon>
        <taxon>Chordata</taxon>
        <taxon>Craniata</taxon>
        <taxon>Vertebrata</taxon>
        <taxon>Euteleostomi</taxon>
        <taxon>Actinopterygii</taxon>
        <taxon>Neopterygii</taxon>
        <taxon>Teleostei</taxon>
        <taxon>Neoteleostei</taxon>
        <taxon>Acanthomorphata</taxon>
        <taxon>Carangaria</taxon>
        <taxon>Pleuronectiformes</taxon>
        <taxon>Pleuronectoidei</taxon>
        <taxon>Pleuronectidae</taxon>
        <taxon>Pleuronectes</taxon>
    </lineage>
</organism>